<dbReference type="PRINTS" id="PR00364">
    <property type="entry name" value="DISEASERSIST"/>
</dbReference>
<reference evidence="2 3" key="1">
    <citation type="submission" date="2018-08" db="EMBL/GenBank/DDBJ databases">
        <title>Sequencing the genomes of 1000 actinobacteria strains.</title>
        <authorList>
            <person name="Klenk H.-P."/>
        </authorList>
    </citation>
    <scope>NUCLEOTIDE SEQUENCE [LARGE SCALE GENOMIC DNA]</scope>
    <source>
        <strain evidence="2 3">DSM 43927</strain>
    </source>
</reference>
<dbReference type="Gene3D" id="3.40.50.300">
    <property type="entry name" value="P-loop containing nucleotide triphosphate hydrolases"/>
    <property type="match status" value="1"/>
</dbReference>
<proteinExistence type="predicted"/>
<keyword evidence="1" id="KW-0175">Coiled coil</keyword>
<name>A0A3D9SJ46_9ACTN</name>
<comment type="caution">
    <text evidence="2">The sequence shown here is derived from an EMBL/GenBank/DDBJ whole genome shotgun (WGS) entry which is preliminary data.</text>
</comment>
<dbReference type="SUPFAM" id="SSF52540">
    <property type="entry name" value="P-loop containing nucleoside triphosphate hydrolases"/>
    <property type="match status" value="1"/>
</dbReference>
<evidence type="ECO:0000313" key="3">
    <source>
        <dbReference type="Proteomes" id="UP000256661"/>
    </source>
</evidence>
<dbReference type="InterPro" id="IPR011990">
    <property type="entry name" value="TPR-like_helical_dom_sf"/>
</dbReference>
<feature type="coiled-coil region" evidence="1">
    <location>
        <begin position="99"/>
        <end position="126"/>
    </location>
</feature>
<dbReference type="InterPro" id="IPR027417">
    <property type="entry name" value="P-loop_NTPase"/>
</dbReference>
<dbReference type="PANTHER" id="PTHR47691:SF3">
    <property type="entry name" value="HTH-TYPE TRANSCRIPTIONAL REGULATOR RV0890C-RELATED"/>
    <property type="match status" value="1"/>
</dbReference>
<dbReference type="PANTHER" id="PTHR47691">
    <property type="entry name" value="REGULATOR-RELATED"/>
    <property type="match status" value="1"/>
</dbReference>
<dbReference type="EMBL" id="QTTT01000001">
    <property type="protein sequence ID" value="REE95968.1"/>
    <property type="molecule type" value="Genomic_DNA"/>
</dbReference>
<sequence length="790" mass="85957">MGWAVDRALTGAGQGAARMVGPREHARVLRRALAEVRDGLPEGGERLTDAVSKEIAGRRSPAWYEGLSSLEEVLAAELAELPERTYGRGRSRATGRELLERCEVTLDELTLRLAGALETAVRAEAAEQGGLPERLRQLDHERLTATVEASGPTVEMLPAGILVMVNRDDEFAVLDAVSSRERAPGSPGMAVLTAMTGMGKTAVGVHWARKRRERFPDGLLYFDFGGLSEREVSGPGDVLGVFLRALGADREALPDGHAERVALFHHLTAGRRLLVFLDNVTLVRQVEDLLPGSSGSMVVISTDRRLSGLVQYGSVTVPLKPLSPDHSVRLLTELAGEADPARLAELADLCGHWPLALRIAGGWMAAHPTRSPERAIARLARDPLRGLPGEELTVESVANAAYEDLPEDARRAYRSLSLHPGARPRFSSAAASALLGEDAEDVLDVLVDRHLLEYSAGRYTFHDLVRLHARERAGDDERAVRRLVEFYLAEAARADATVNPARAADTFGPAYRGVAPGPSVRDALAWLDAEQRNLSAMVHEAAARGWHDLAWQLCEALWSLYFSFKYHDDWIITHRIGFASAQGNPQAVFRVGIQLGRALYETGEFTQAHEILDQALTAARALGDPRHEATAVEFIGRAHEGSGALDAAFEHFTLALALERAARRERGVAIDLHHLGRVRLARARRHRAGGRPDEAAAELAEALRSLREAGEMFAAISDDYNRAHALHSLGHALIELGEDPIDVLTEALAVMRAQGRAHQEFRILTSLAAFTRDPAYAAEAEAVQLRLGLG</sequence>
<protein>
    <submittedName>
        <fullName evidence="2">NB-ARC domain-containing protein</fullName>
    </submittedName>
</protein>
<dbReference type="AlphaFoldDB" id="A0A3D9SJ46"/>
<dbReference type="Proteomes" id="UP000256661">
    <property type="component" value="Unassembled WGS sequence"/>
</dbReference>
<dbReference type="SUPFAM" id="SSF48452">
    <property type="entry name" value="TPR-like"/>
    <property type="match status" value="1"/>
</dbReference>
<dbReference type="Gene3D" id="1.25.40.10">
    <property type="entry name" value="Tetratricopeptide repeat domain"/>
    <property type="match status" value="1"/>
</dbReference>
<organism evidence="2 3">
    <name type="scientific">Thermomonospora umbrina</name>
    <dbReference type="NCBI Taxonomy" id="111806"/>
    <lineage>
        <taxon>Bacteria</taxon>
        <taxon>Bacillati</taxon>
        <taxon>Actinomycetota</taxon>
        <taxon>Actinomycetes</taxon>
        <taxon>Streptosporangiales</taxon>
        <taxon>Thermomonosporaceae</taxon>
        <taxon>Thermomonospora</taxon>
    </lineage>
</organism>
<evidence type="ECO:0000313" key="2">
    <source>
        <dbReference type="EMBL" id="REE95968.1"/>
    </source>
</evidence>
<gene>
    <name evidence="2" type="ORF">DFJ69_1387</name>
</gene>
<accession>A0A3D9SJ46</accession>
<evidence type="ECO:0000256" key="1">
    <source>
        <dbReference type="SAM" id="Coils"/>
    </source>
</evidence>
<keyword evidence="3" id="KW-1185">Reference proteome</keyword>